<gene>
    <name evidence="2" type="ORF">CK203_101074</name>
</gene>
<sequence length="1020" mass="116810">MGESSCFFRIDSKSFELRIDWTKGRGEVQIVEKGKGFRRWIKASRGVVVWILKSLEACCKWRGKKLFKGDVNDRGRRFRIEMRQNEAGRYLVFSVLSADDRRYFIIIPKGFDLLGWDFLRRHEPSLVRPGLSYVDATKNKAKGRSEEVWVKVGNEAYTSKLKDLNRCLVGRWDIEDEAAPDLRVVEIWANTHWSFCGQGSRFLNGVRLSLDWWAPTVGCSKMEFQRDVSWVANVLKNQKGVEPVSRPPSSRNKGVRFTYCDSEEKARLIDCEGLVSLQEDVGLVKETPDTKKKPNRLKGLKKGLAHASPRLPSSKSREFKTELPKPVFVGESSEQEAPLLDQGHSASSLKSYMLDPVEYSQSKQPEGTYEDPLEAEMPHCMVLKDGRSFTLPGEGGNDKSPWVNKKFLGFCKKPNESKRGTLSGSRKDRELKKLVSTINYDGLAGREAEEGSWEGKLLWLYGPSKGKERRELWEELAAIKGLWSDPWCIAGDFNVVRFPVETSNGRQMSTTMREFQALLMRDWEERVSGAMQFLLPRPVSDHCPILLDCGGMRTGKSSFKFENMWLRVEDFLDKFKEWWQSDNFRGKPSFVLAKKLQALKYDLKMWNKRPLAMWAIFGGGGFQSSLRFGEDKAPRPDGFTLAFRKFCWPIVGGEVNAGRQILDAVLVANEAIDSRKRSTGASLGDPLSPYLFVLIMEAFSSLISRVEEKGFIRGFKMGKWRMWTKPAAVFGCKVGNLSTTYLGLLLEPLIIRVEIGMVKVKLRLEKIQTELLRGDLKKRRKIHLRFPLERESFLRKVIVGKFGEEEGGWTTRKVRESHGMGLWKDIRKGWEEFFLRTSICIGDAADLWGRQGGGGGDWEVHFRRFFQDGNWRRSLKVENSPLLPAKEMQSCKENEESADHILIHCEPREKKECSLENGTYLFVLVHLGRAKSKNVLRGRDVRYELEEPLSTSMMMEIVQSLGVDRFLEWGYANARSTAGGVLVFWYNRVLELLGLEVDEFSVSCKFKNIEDHFVWVFPGV</sequence>
<dbReference type="PANTHER" id="PTHR33710">
    <property type="entry name" value="BNAC02G09200D PROTEIN"/>
    <property type="match status" value="1"/>
</dbReference>
<dbReference type="EMBL" id="QGNW01002060">
    <property type="protein sequence ID" value="RVW25808.1"/>
    <property type="molecule type" value="Genomic_DNA"/>
</dbReference>
<protein>
    <recommendedName>
        <fullName evidence="4">DUF4283 domain-containing protein</fullName>
    </recommendedName>
</protein>
<dbReference type="Proteomes" id="UP000288805">
    <property type="component" value="Unassembled WGS sequence"/>
</dbReference>
<dbReference type="PANTHER" id="PTHR33710:SF71">
    <property type="entry name" value="ENDONUCLEASE_EXONUCLEASE_PHOSPHATASE DOMAIN-CONTAINING PROTEIN"/>
    <property type="match status" value="1"/>
</dbReference>
<evidence type="ECO:0000256" key="1">
    <source>
        <dbReference type="SAM" id="MobiDB-lite"/>
    </source>
</evidence>
<proteinExistence type="predicted"/>
<feature type="region of interest" description="Disordered" evidence="1">
    <location>
        <begin position="287"/>
        <end position="321"/>
    </location>
</feature>
<feature type="compositionally biased region" description="Basic residues" evidence="1">
    <location>
        <begin position="293"/>
        <end position="304"/>
    </location>
</feature>
<reference evidence="2 3" key="1">
    <citation type="journal article" date="2018" name="PLoS Genet.">
        <title>Population sequencing reveals clonal diversity and ancestral inbreeding in the grapevine cultivar Chardonnay.</title>
        <authorList>
            <person name="Roach M.J."/>
            <person name="Johnson D.L."/>
            <person name="Bohlmann J."/>
            <person name="van Vuuren H.J."/>
            <person name="Jones S.J."/>
            <person name="Pretorius I.S."/>
            <person name="Schmidt S.A."/>
            <person name="Borneman A.R."/>
        </authorList>
    </citation>
    <scope>NUCLEOTIDE SEQUENCE [LARGE SCALE GENOMIC DNA]</scope>
    <source>
        <strain evidence="3">cv. Chardonnay</strain>
        <tissue evidence="2">Leaf</tissue>
    </source>
</reference>
<organism evidence="2 3">
    <name type="scientific">Vitis vinifera</name>
    <name type="common">Grape</name>
    <dbReference type="NCBI Taxonomy" id="29760"/>
    <lineage>
        <taxon>Eukaryota</taxon>
        <taxon>Viridiplantae</taxon>
        <taxon>Streptophyta</taxon>
        <taxon>Embryophyta</taxon>
        <taxon>Tracheophyta</taxon>
        <taxon>Spermatophyta</taxon>
        <taxon>Magnoliopsida</taxon>
        <taxon>eudicotyledons</taxon>
        <taxon>Gunneridae</taxon>
        <taxon>Pentapetalae</taxon>
        <taxon>rosids</taxon>
        <taxon>Vitales</taxon>
        <taxon>Vitaceae</taxon>
        <taxon>Viteae</taxon>
        <taxon>Vitis</taxon>
    </lineage>
</organism>
<evidence type="ECO:0000313" key="3">
    <source>
        <dbReference type="Proteomes" id="UP000288805"/>
    </source>
</evidence>
<dbReference type="SUPFAM" id="SSF56219">
    <property type="entry name" value="DNase I-like"/>
    <property type="match status" value="1"/>
</dbReference>
<name>A0A438CRJ9_VITVI</name>
<dbReference type="Gene3D" id="3.60.10.10">
    <property type="entry name" value="Endonuclease/exonuclease/phosphatase"/>
    <property type="match status" value="1"/>
</dbReference>
<comment type="caution">
    <text evidence="2">The sequence shown here is derived from an EMBL/GenBank/DDBJ whole genome shotgun (WGS) entry which is preliminary data.</text>
</comment>
<accession>A0A438CRJ9</accession>
<dbReference type="InterPro" id="IPR036691">
    <property type="entry name" value="Endo/exonu/phosph_ase_sf"/>
</dbReference>
<dbReference type="AlphaFoldDB" id="A0A438CRJ9"/>
<evidence type="ECO:0000313" key="2">
    <source>
        <dbReference type="EMBL" id="RVW25808.1"/>
    </source>
</evidence>
<evidence type="ECO:0008006" key="4">
    <source>
        <dbReference type="Google" id="ProtNLM"/>
    </source>
</evidence>